<keyword evidence="4" id="KW-1185">Reference proteome</keyword>
<name>A0A1G7H7Y4_9SPHI</name>
<protein>
    <submittedName>
        <fullName evidence="3">Uncharacterized protein</fullName>
    </submittedName>
</protein>
<evidence type="ECO:0000313" key="3">
    <source>
        <dbReference type="EMBL" id="SDE96384.1"/>
    </source>
</evidence>
<accession>A0A1G7H7Y4</accession>
<feature type="chain" id="PRO_5011614692" evidence="2">
    <location>
        <begin position="28"/>
        <end position="90"/>
    </location>
</feature>
<evidence type="ECO:0000256" key="2">
    <source>
        <dbReference type="SAM" id="SignalP"/>
    </source>
</evidence>
<proteinExistence type="predicted"/>
<feature type="signal peptide" evidence="2">
    <location>
        <begin position="1"/>
        <end position="27"/>
    </location>
</feature>
<dbReference type="EMBL" id="FNAI01000011">
    <property type="protein sequence ID" value="SDE96384.1"/>
    <property type="molecule type" value="Genomic_DNA"/>
</dbReference>
<gene>
    <name evidence="3" type="ORF">SAMN05216464_11196</name>
</gene>
<sequence length="90" mass="9655">MVRLIKNNSSRSLGLLFLLLFCNACNSGDSHKTIGNSQDTTRVDRAGGPPIRDTATINKDRRDSAKITSDDSTSKGNVDPSGHASKPPEK</sequence>
<dbReference type="STRING" id="1391627.SAMN05216464_11196"/>
<feature type="region of interest" description="Disordered" evidence="1">
    <location>
        <begin position="29"/>
        <end position="90"/>
    </location>
</feature>
<dbReference type="Proteomes" id="UP000199072">
    <property type="component" value="Unassembled WGS sequence"/>
</dbReference>
<dbReference type="AlphaFoldDB" id="A0A1G7H7Y4"/>
<keyword evidence="2" id="KW-0732">Signal</keyword>
<dbReference type="OrthoDB" id="799302at2"/>
<organism evidence="3 4">
    <name type="scientific">Mucilaginibacter pineti</name>
    <dbReference type="NCBI Taxonomy" id="1391627"/>
    <lineage>
        <taxon>Bacteria</taxon>
        <taxon>Pseudomonadati</taxon>
        <taxon>Bacteroidota</taxon>
        <taxon>Sphingobacteriia</taxon>
        <taxon>Sphingobacteriales</taxon>
        <taxon>Sphingobacteriaceae</taxon>
        <taxon>Mucilaginibacter</taxon>
    </lineage>
</organism>
<evidence type="ECO:0000256" key="1">
    <source>
        <dbReference type="SAM" id="MobiDB-lite"/>
    </source>
</evidence>
<evidence type="ECO:0000313" key="4">
    <source>
        <dbReference type="Proteomes" id="UP000199072"/>
    </source>
</evidence>
<feature type="compositionally biased region" description="Basic and acidic residues" evidence="1">
    <location>
        <begin position="58"/>
        <end position="73"/>
    </location>
</feature>
<reference evidence="3 4" key="1">
    <citation type="submission" date="2016-10" db="EMBL/GenBank/DDBJ databases">
        <authorList>
            <person name="de Groot N.N."/>
        </authorList>
    </citation>
    <scope>NUCLEOTIDE SEQUENCE [LARGE SCALE GENOMIC DNA]</scope>
    <source>
        <strain evidence="3 4">47C3B</strain>
    </source>
</reference>
<dbReference type="RefSeq" id="WP_091152442.1">
    <property type="nucleotide sequence ID" value="NZ_FNAI01000011.1"/>
</dbReference>